<gene>
    <name evidence="5" type="ORF">SAMN05661086_00259</name>
</gene>
<sequence length="151" mass="17341">MSRKSVYNMDEIILRELIRTMEKKLGIILEKGKTDYCCPISFSQCHIITEIGKSGKMTLNELCVSLNADKSIMSRTTHKLIAKGLLNSCVNEKDRRSITLTLTEHGYQLYEMIQDNMQQYFKGILENIPADKRESVLESLEILNEAITKHI</sequence>
<reference evidence="5 6" key="1">
    <citation type="submission" date="2016-10" db="EMBL/GenBank/DDBJ databases">
        <authorList>
            <person name="de Groot N.N."/>
        </authorList>
    </citation>
    <scope>NUCLEOTIDE SEQUENCE [LARGE SCALE GENOMIC DNA]</scope>
    <source>
        <strain evidence="5 6">743A</strain>
    </source>
</reference>
<evidence type="ECO:0000259" key="4">
    <source>
        <dbReference type="PROSITE" id="PS50995"/>
    </source>
</evidence>
<dbReference type="InterPro" id="IPR036388">
    <property type="entry name" value="WH-like_DNA-bd_sf"/>
</dbReference>
<evidence type="ECO:0000256" key="3">
    <source>
        <dbReference type="ARBA" id="ARBA00023163"/>
    </source>
</evidence>
<dbReference type="InterPro" id="IPR000835">
    <property type="entry name" value="HTH_MarR-typ"/>
</dbReference>
<keyword evidence="6" id="KW-1185">Reference proteome</keyword>
<evidence type="ECO:0000256" key="1">
    <source>
        <dbReference type="ARBA" id="ARBA00023015"/>
    </source>
</evidence>
<dbReference type="InterPro" id="IPR036390">
    <property type="entry name" value="WH_DNA-bd_sf"/>
</dbReference>
<dbReference type="EMBL" id="FOYZ01000001">
    <property type="protein sequence ID" value="SFR57558.1"/>
    <property type="molecule type" value="Genomic_DNA"/>
</dbReference>
<dbReference type="SUPFAM" id="SSF46785">
    <property type="entry name" value="Winged helix' DNA-binding domain"/>
    <property type="match status" value="1"/>
</dbReference>
<name>A0A1I6HT34_9FIRM</name>
<feature type="domain" description="HTH marR-type" evidence="4">
    <location>
        <begin position="11"/>
        <end position="145"/>
    </location>
</feature>
<dbReference type="PROSITE" id="PS50995">
    <property type="entry name" value="HTH_MARR_2"/>
    <property type="match status" value="1"/>
</dbReference>
<dbReference type="GO" id="GO:0003700">
    <property type="term" value="F:DNA-binding transcription factor activity"/>
    <property type="evidence" value="ECO:0007669"/>
    <property type="project" value="InterPro"/>
</dbReference>
<evidence type="ECO:0000256" key="2">
    <source>
        <dbReference type="ARBA" id="ARBA00023125"/>
    </source>
</evidence>
<dbReference type="PROSITE" id="PS01117">
    <property type="entry name" value="HTH_MARR_1"/>
    <property type="match status" value="1"/>
</dbReference>
<dbReference type="STRING" id="37658.SAMN05661086_00259"/>
<proteinExistence type="predicted"/>
<evidence type="ECO:0000313" key="6">
    <source>
        <dbReference type="Proteomes" id="UP000199659"/>
    </source>
</evidence>
<organism evidence="5 6">
    <name type="scientific">Anaeromicropila populeti</name>
    <dbReference type="NCBI Taxonomy" id="37658"/>
    <lineage>
        <taxon>Bacteria</taxon>
        <taxon>Bacillati</taxon>
        <taxon>Bacillota</taxon>
        <taxon>Clostridia</taxon>
        <taxon>Lachnospirales</taxon>
        <taxon>Lachnospiraceae</taxon>
        <taxon>Anaeromicropila</taxon>
    </lineage>
</organism>
<keyword evidence="3" id="KW-0804">Transcription</keyword>
<keyword evidence="1" id="KW-0805">Transcription regulation</keyword>
<dbReference type="PANTHER" id="PTHR42756:SF1">
    <property type="entry name" value="TRANSCRIPTIONAL REPRESSOR OF EMRAB OPERON"/>
    <property type="match status" value="1"/>
</dbReference>
<dbReference type="GO" id="GO:0003677">
    <property type="term" value="F:DNA binding"/>
    <property type="evidence" value="ECO:0007669"/>
    <property type="project" value="UniProtKB-KW"/>
</dbReference>
<dbReference type="SMART" id="SM00347">
    <property type="entry name" value="HTH_MARR"/>
    <property type="match status" value="1"/>
</dbReference>
<accession>A0A1I6HT34</accession>
<dbReference type="OrthoDB" id="1853358at2"/>
<dbReference type="AlphaFoldDB" id="A0A1I6HT34"/>
<dbReference type="InterPro" id="IPR023187">
    <property type="entry name" value="Tscrpt_reg_MarR-type_CS"/>
</dbReference>
<dbReference type="Gene3D" id="1.10.10.10">
    <property type="entry name" value="Winged helix-like DNA-binding domain superfamily/Winged helix DNA-binding domain"/>
    <property type="match status" value="1"/>
</dbReference>
<evidence type="ECO:0000313" key="5">
    <source>
        <dbReference type="EMBL" id="SFR57558.1"/>
    </source>
</evidence>
<protein>
    <submittedName>
        <fullName evidence="5">DNA-binding transcriptional regulator, MarR family</fullName>
    </submittedName>
</protein>
<dbReference type="PANTHER" id="PTHR42756">
    <property type="entry name" value="TRANSCRIPTIONAL REGULATOR, MARR"/>
    <property type="match status" value="1"/>
</dbReference>
<dbReference type="Pfam" id="PF01047">
    <property type="entry name" value="MarR"/>
    <property type="match status" value="1"/>
</dbReference>
<keyword evidence="2 5" id="KW-0238">DNA-binding</keyword>
<dbReference type="Proteomes" id="UP000199659">
    <property type="component" value="Unassembled WGS sequence"/>
</dbReference>